<dbReference type="GO" id="GO:0005524">
    <property type="term" value="F:ATP binding"/>
    <property type="evidence" value="ECO:0007669"/>
    <property type="project" value="UniProtKB-UniRule"/>
</dbReference>
<evidence type="ECO:0000256" key="4">
    <source>
        <dbReference type="ARBA" id="ARBA00022722"/>
    </source>
</evidence>
<keyword evidence="7 12" id="KW-0347">Helicase</keyword>
<keyword evidence="4" id="KW-0540">Nuclease</keyword>
<protein>
    <recommendedName>
        <fullName evidence="12">ATP-dependent RNA helicase</fullName>
        <ecNumber evidence="12">3.6.4.13</ecNumber>
    </recommendedName>
</protein>
<proteinExistence type="inferred from homology"/>
<feature type="short sequence motif" description="Q motif" evidence="11">
    <location>
        <begin position="2"/>
        <end position="30"/>
    </location>
</feature>
<dbReference type="GO" id="GO:0003724">
    <property type="term" value="F:RNA helicase activity"/>
    <property type="evidence" value="ECO:0007669"/>
    <property type="project" value="UniProtKB-EC"/>
</dbReference>
<dbReference type="InterPro" id="IPR001870">
    <property type="entry name" value="B30.2/SPRY"/>
</dbReference>
<sequence>MAAFSEMGVMPEIAQAVEELGWLLPTDIQAESIPLILGGGDVLMAAETGSGKTGAFSIPVIQVVYETLKDEQEGKGGKGKSSVKSGGASKIFNKWQMNPYDRSPAFAIGADGMCCQSREFKEWHGCRSTKGVTKGKYYYEVSCHDQGLCRIGWSSSLAALDLGTDKFSFGFGGTGKKSHNKQFDSYGEEFTMHDTIGCYLDLDKGHISFAKNGTDLGLAFEIPPHIKNQPLFASCVLKNAELKFNFGDEDFKNPPKSGFMALCQAPDGHSVKSSQAGSAKVSQVKVVSNAPKALIIEPSKELAEQTLNVVKQFKKYVENPKVRDLLIIGGVAAKEQLAVLEQGVDIVVGTPGRLDDLISTGKLSMSQIRFLVLDECDGLLSAGYTDFITRLYNQIPQVTSDGKRLQVIVCSATLHSFDVKKLSERIMHFPTWVDLKGEDSVPETVHHVVVPVAPKKDRLWERLGKNHIQTDEVHAKDNTRPGTNTAEAWSEAVKLLKGEYTIRAITEHKMDQAIIFCRTKIDCDNMEQYFTQQGGGPEKTKEHLLSCVCLHGDRKPQERKNNLERFKRKEVRHLICTDVAARGIDIHGVPYVINVTLPDEKQNYVHRIGRVGRAERMGLAISLVAVEKEKVWYHVCANRGRGCYNTRLKEEGGCTIWYNEMELLSDIEEHLKCTITQCEADIKVPLDDFDGKVTYGKRKAMGGTGSNYKGHVEALAPTVQELANLEREAQTSFLHLGYMPNQLFRAF</sequence>
<feature type="domain" description="Helicase C-terminal" evidence="15">
    <location>
        <begin position="497"/>
        <end position="690"/>
    </location>
</feature>
<evidence type="ECO:0000313" key="18">
    <source>
        <dbReference type="Proteomes" id="UP000694546"/>
    </source>
</evidence>
<comment type="similarity">
    <text evidence="2">Belongs to the DEAD box helicase family. DDX1 subfamily.</text>
</comment>
<dbReference type="InterPro" id="IPR013320">
    <property type="entry name" value="ConA-like_dom_sf"/>
</dbReference>
<dbReference type="Pfam" id="PF00271">
    <property type="entry name" value="Helicase_C"/>
    <property type="match status" value="1"/>
</dbReference>
<reference evidence="17" key="1">
    <citation type="submission" date="2025-08" db="UniProtKB">
        <authorList>
            <consortium name="Ensembl"/>
        </authorList>
    </citation>
    <scope>IDENTIFICATION</scope>
</reference>
<keyword evidence="3" id="KW-0819">tRNA processing</keyword>
<dbReference type="InterPro" id="IPR001650">
    <property type="entry name" value="Helicase_C-like"/>
</dbReference>
<evidence type="ECO:0000256" key="10">
    <source>
        <dbReference type="ARBA" id="ARBA00022884"/>
    </source>
</evidence>
<evidence type="ECO:0000259" key="15">
    <source>
        <dbReference type="PROSITE" id="PS51194"/>
    </source>
</evidence>
<dbReference type="SMART" id="SM00490">
    <property type="entry name" value="HELICc"/>
    <property type="match status" value="1"/>
</dbReference>
<evidence type="ECO:0000256" key="5">
    <source>
        <dbReference type="ARBA" id="ARBA00022741"/>
    </source>
</evidence>
<dbReference type="AlphaFoldDB" id="A0A8C4ZFE2"/>
<accession>A0A8C4ZFE2</accession>
<keyword evidence="9 12" id="KW-0067">ATP-binding</keyword>
<evidence type="ECO:0000259" key="13">
    <source>
        <dbReference type="PROSITE" id="PS50188"/>
    </source>
</evidence>
<name>A0A8C4ZFE2_GADMO</name>
<evidence type="ECO:0000259" key="14">
    <source>
        <dbReference type="PROSITE" id="PS51192"/>
    </source>
</evidence>
<comment type="catalytic activity">
    <reaction evidence="12">
        <text>ATP + H2O = ADP + phosphate + H(+)</text>
        <dbReference type="Rhea" id="RHEA:13065"/>
        <dbReference type="ChEBI" id="CHEBI:15377"/>
        <dbReference type="ChEBI" id="CHEBI:15378"/>
        <dbReference type="ChEBI" id="CHEBI:30616"/>
        <dbReference type="ChEBI" id="CHEBI:43474"/>
        <dbReference type="ChEBI" id="CHEBI:456216"/>
        <dbReference type="EC" id="3.6.4.13"/>
    </reaction>
</comment>
<dbReference type="InterPro" id="IPR011545">
    <property type="entry name" value="DEAD/DEAH_box_helicase_dom"/>
</dbReference>
<dbReference type="Ensembl" id="ENSGMOT00000012429.2">
    <property type="protein sequence ID" value="ENSGMOP00000012103.2"/>
    <property type="gene ID" value="ENSGMOG00000011300.2"/>
</dbReference>
<evidence type="ECO:0000256" key="3">
    <source>
        <dbReference type="ARBA" id="ARBA00022694"/>
    </source>
</evidence>
<reference evidence="17" key="2">
    <citation type="submission" date="2025-09" db="UniProtKB">
        <authorList>
            <consortium name="Ensembl"/>
        </authorList>
    </citation>
    <scope>IDENTIFICATION</scope>
</reference>
<dbReference type="CDD" id="cd17938">
    <property type="entry name" value="DEADc_DDX1"/>
    <property type="match status" value="1"/>
</dbReference>
<evidence type="ECO:0000256" key="11">
    <source>
        <dbReference type="PROSITE-ProRule" id="PRU00552"/>
    </source>
</evidence>
<evidence type="ECO:0000313" key="17">
    <source>
        <dbReference type="Ensembl" id="ENSGMOP00000012103.2"/>
    </source>
</evidence>
<dbReference type="SMART" id="SM00449">
    <property type="entry name" value="SPRY"/>
    <property type="match status" value="1"/>
</dbReference>
<evidence type="ECO:0000256" key="12">
    <source>
        <dbReference type="RuleBase" id="RU365068"/>
    </source>
</evidence>
<dbReference type="PROSITE" id="PS50188">
    <property type="entry name" value="B302_SPRY"/>
    <property type="match status" value="1"/>
</dbReference>
<dbReference type="SMART" id="SM00487">
    <property type="entry name" value="DEXDc"/>
    <property type="match status" value="1"/>
</dbReference>
<evidence type="ECO:0000256" key="1">
    <source>
        <dbReference type="ARBA" id="ARBA00004463"/>
    </source>
</evidence>
<dbReference type="PROSITE" id="PS51194">
    <property type="entry name" value="HELICASE_CTER"/>
    <property type="match status" value="1"/>
</dbReference>
<dbReference type="GO" id="GO:0003723">
    <property type="term" value="F:RNA binding"/>
    <property type="evidence" value="ECO:0007669"/>
    <property type="project" value="UniProtKB-UniRule"/>
</dbReference>
<dbReference type="InterPro" id="IPR003877">
    <property type="entry name" value="SPRY_dom"/>
</dbReference>
<dbReference type="SUPFAM" id="SSF52540">
    <property type="entry name" value="P-loop containing nucleoside triphosphate hydrolases"/>
    <property type="match status" value="2"/>
</dbReference>
<comment type="function">
    <text evidence="12">RNA helicase.</text>
</comment>
<keyword evidence="10 12" id="KW-0694">RNA-binding</keyword>
<dbReference type="GeneTree" id="ENSGT00940000155678"/>
<evidence type="ECO:0000259" key="16">
    <source>
        <dbReference type="PROSITE" id="PS51195"/>
    </source>
</evidence>
<dbReference type="InterPro" id="IPR014001">
    <property type="entry name" value="Helicase_ATP-bd"/>
</dbReference>
<dbReference type="PROSITE" id="PS51192">
    <property type="entry name" value="HELICASE_ATP_BIND_1"/>
    <property type="match status" value="1"/>
</dbReference>
<feature type="domain" description="Helicase ATP-binding" evidence="14">
    <location>
        <begin position="270"/>
        <end position="432"/>
    </location>
</feature>
<keyword evidence="8" id="KW-0269">Exonuclease</keyword>
<evidence type="ECO:0000256" key="2">
    <source>
        <dbReference type="ARBA" id="ARBA00008765"/>
    </source>
</evidence>
<dbReference type="CDD" id="cd12873">
    <property type="entry name" value="SPRY_DDX1"/>
    <property type="match status" value="1"/>
</dbReference>
<evidence type="ECO:0000256" key="9">
    <source>
        <dbReference type="ARBA" id="ARBA00022840"/>
    </source>
</evidence>
<dbReference type="GO" id="GO:0008033">
    <property type="term" value="P:tRNA processing"/>
    <property type="evidence" value="ECO:0007669"/>
    <property type="project" value="UniProtKB-KW"/>
</dbReference>
<feature type="domain" description="DEAD-box RNA helicase Q" evidence="16">
    <location>
        <begin position="2"/>
        <end position="30"/>
    </location>
</feature>
<dbReference type="Pfam" id="PF00622">
    <property type="entry name" value="SPRY"/>
    <property type="match status" value="1"/>
</dbReference>
<organism evidence="17 18">
    <name type="scientific">Gadus morhua</name>
    <name type="common">Atlantic cod</name>
    <dbReference type="NCBI Taxonomy" id="8049"/>
    <lineage>
        <taxon>Eukaryota</taxon>
        <taxon>Metazoa</taxon>
        <taxon>Chordata</taxon>
        <taxon>Craniata</taxon>
        <taxon>Vertebrata</taxon>
        <taxon>Euteleostomi</taxon>
        <taxon>Actinopterygii</taxon>
        <taxon>Neopterygii</taxon>
        <taxon>Teleostei</taxon>
        <taxon>Neoteleostei</taxon>
        <taxon>Acanthomorphata</taxon>
        <taxon>Zeiogadaria</taxon>
        <taxon>Gadariae</taxon>
        <taxon>Gadiformes</taxon>
        <taxon>Gadoidei</taxon>
        <taxon>Gadidae</taxon>
        <taxon>Gadus</taxon>
    </lineage>
</organism>
<dbReference type="Gene3D" id="2.60.120.920">
    <property type="match status" value="1"/>
</dbReference>
<keyword evidence="5 12" id="KW-0547">Nucleotide-binding</keyword>
<dbReference type="Pfam" id="PF00270">
    <property type="entry name" value="DEAD"/>
    <property type="match status" value="2"/>
</dbReference>
<keyword evidence="18" id="KW-1185">Reference proteome</keyword>
<dbReference type="PANTHER" id="PTHR24031">
    <property type="entry name" value="RNA HELICASE"/>
    <property type="match status" value="1"/>
</dbReference>
<dbReference type="Proteomes" id="UP000694546">
    <property type="component" value="Chromosome 21"/>
</dbReference>
<dbReference type="SUPFAM" id="SSF49899">
    <property type="entry name" value="Concanavalin A-like lectins/glucanases"/>
    <property type="match status" value="1"/>
</dbReference>
<comment type="domain">
    <text evidence="12">The helicase domain is involved in the stimulation of RELA transcriptional activity.</text>
</comment>
<keyword evidence="6 12" id="KW-0378">Hydrolase</keyword>
<evidence type="ECO:0000256" key="8">
    <source>
        <dbReference type="ARBA" id="ARBA00022839"/>
    </source>
</evidence>
<dbReference type="InterPro" id="IPR043136">
    <property type="entry name" value="B30.2/SPRY_sf"/>
</dbReference>
<evidence type="ECO:0000256" key="6">
    <source>
        <dbReference type="ARBA" id="ARBA00022801"/>
    </source>
</evidence>
<dbReference type="InterPro" id="IPR014014">
    <property type="entry name" value="RNA_helicase_DEAD_Q_motif"/>
</dbReference>
<feature type="domain" description="B30.2/SPRY" evidence="13">
    <location>
        <begin position="75"/>
        <end position="251"/>
    </location>
</feature>
<dbReference type="InterPro" id="IPR027417">
    <property type="entry name" value="P-loop_NTPase"/>
</dbReference>
<dbReference type="OMA" id="KRQQVKF"/>
<dbReference type="CDD" id="cd18787">
    <property type="entry name" value="SF2_C_DEAD"/>
    <property type="match status" value="1"/>
</dbReference>
<dbReference type="PROSITE" id="PS51195">
    <property type="entry name" value="Q_MOTIF"/>
    <property type="match status" value="1"/>
</dbReference>
<dbReference type="GO" id="GO:0004527">
    <property type="term" value="F:exonuclease activity"/>
    <property type="evidence" value="ECO:0007669"/>
    <property type="project" value="UniProtKB-KW"/>
</dbReference>
<evidence type="ECO:0000256" key="7">
    <source>
        <dbReference type="ARBA" id="ARBA00022806"/>
    </source>
</evidence>
<dbReference type="EC" id="3.6.4.13" evidence="12"/>
<dbReference type="Gene3D" id="3.40.50.300">
    <property type="entry name" value="P-loop containing nucleotide triphosphate hydrolases"/>
    <property type="match status" value="3"/>
</dbReference>
<comment type="subcellular location">
    <subcellularLocation>
        <location evidence="1">Cytoplasmic granule</location>
    </subcellularLocation>
</comment>